<dbReference type="InterPro" id="IPR045263">
    <property type="entry name" value="GLUT"/>
</dbReference>
<comment type="subcellular location">
    <subcellularLocation>
        <location evidence="1">Cell membrane</location>
        <topology evidence="1">Multi-pass membrane protein</topology>
    </subcellularLocation>
</comment>
<feature type="domain" description="Major facilitator superfamily (MFS) profile" evidence="8">
    <location>
        <begin position="1"/>
        <end position="346"/>
    </location>
</feature>
<keyword evidence="3" id="KW-1003">Cell membrane</keyword>
<dbReference type="PROSITE" id="PS50850">
    <property type="entry name" value="MFS"/>
    <property type="match status" value="2"/>
</dbReference>
<feature type="transmembrane region" description="Helical" evidence="7">
    <location>
        <begin position="52"/>
        <end position="73"/>
    </location>
</feature>
<sequence>MTIGIASIYLTEIAPRDVRGAIGACHQLATTIGIVVAYLMTMTCTLNTEQLWPIAVVLGSIPAIISLIVLPFCPESPRFLFLKKGQELEARRGFMRLNSKENVETFIGELREEIEVAKNQPEFKFRQLFKQKDLRMPTLIACLIQVLQQLSGINAVITYSSSMLKTAGLPDEYNQFCVITIGACNVLMTMIALPLLERAGRRTLLLWPTVTVGIALLMLTVSVTLATHLTVTAPRVAQIMGIVSALLIFVYMCGFALGLGPVPALIVSEIFRQGPRAAAYSLSQSIQWLSNLLVLCSYPSINGAIDKVIVELDRLLKCKDDEVTFAATREKYNSHITKLFLKSVTKNTPSKPSELGRSVRFTWLVKRAWISACEMKFAMQELGLTWTLGLTVMMTCFGSSFLIGYNLAILNLPAKYVKDFLGEAMLGGPDSGSDSTRLIDPEFLYAQVSTTFVIAGAIGAFSCGWIAELIGRRNGLLLNHAFAIIGGIICAPCVFVNQASLLFVGRFVLGINCGITIGIASIYLTEVAPRELRGAIGACNQLAVTIGISVAYIVTLTQALNTETLWPIACALGAVPAFVSLLILPFCPESPRFLFLKKNNESDARKAFLRLNAKENVETFLGELREELEVASNQPEFKFTQLFTQKDLRMPVLIACLIQVLQQLSGINAVISYSSTMLESAKVPDEYNQYCVMAIGFLNVIVTVVSLPLLERAGRRTLLLWPTVVLACSLFLLTITVNVATGLPEGTAKRVVGIISVLLILVYICGFALGLGPVPALIVSEIFRQGPRAAAYSLSQSLQWLSNLLVLCSYPSINKAIKGYSFLPFLVVVVVCWVFFFLFMPETRNRTFDEVARDLAFGNIVVGKRTATLEDRTMAVFTKDDRNASNAEPSATQALLNEKQTRLEPVAII</sequence>
<dbReference type="Proteomes" id="UP000699462">
    <property type="component" value="Unassembled WGS sequence"/>
</dbReference>
<feature type="transmembrane region" description="Helical" evidence="7">
    <location>
        <begin position="819"/>
        <end position="839"/>
    </location>
</feature>
<dbReference type="SUPFAM" id="SSF103473">
    <property type="entry name" value="MFS general substrate transporter"/>
    <property type="match status" value="2"/>
</dbReference>
<evidence type="ECO:0000256" key="1">
    <source>
        <dbReference type="ARBA" id="ARBA00004651"/>
    </source>
</evidence>
<feature type="transmembrane region" description="Helical" evidence="7">
    <location>
        <begin position="503"/>
        <end position="523"/>
    </location>
</feature>
<dbReference type="Pfam" id="PF00083">
    <property type="entry name" value="Sugar_tr"/>
    <property type="match status" value="2"/>
</dbReference>
<feature type="transmembrane region" description="Helical" evidence="7">
    <location>
        <begin position="239"/>
        <end position="266"/>
    </location>
</feature>
<feature type="transmembrane region" description="Helical" evidence="7">
    <location>
        <begin position="566"/>
        <end position="587"/>
    </location>
</feature>
<feature type="transmembrane region" description="Helical" evidence="7">
    <location>
        <begin position="384"/>
        <end position="408"/>
    </location>
</feature>
<dbReference type="GO" id="GO:0005886">
    <property type="term" value="C:plasma membrane"/>
    <property type="evidence" value="ECO:0007669"/>
    <property type="project" value="UniProtKB-SubCell"/>
</dbReference>
<dbReference type="InterPro" id="IPR005828">
    <property type="entry name" value="MFS_sugar_transport-like"/>
</dbReference>
<proteinExistence type="predicted"/>
<keyword evidence="2" id="KW-0813">Transport</keyword>
<dbReference type="PANTHER" id="PTHR23503">
    <property type="entry name" value="SOLUTE CARRIER FAMILY 2"/>
    <property type="match status" value="1"/>
</dbReference>
<gene>
    <name evidence="9" type="ORF">P879_04292</name>
</gene>
<name>A0A8T0DJE8_9TREM</name>
<feature type="transmembrane region" description="Helical" evidence="7">
    <location>
        <begin position="476"/>
        <end position="497"/>
    </location>
</feature>
<dbReference type="GO" id="GO:0005353">
    <property type="term" value="F:fructose transmembrane transporter activity"/>
    <property type="evidence" value="ECO:0007669"/>
    <property type="project" value="UniProtKB-ARBA"/>
</dbReference>
<dbReference type="InterPro" id="IPR003663">
    <property type="entry name" value="Sugar/inositol_transpt"/>
</dbReference>
<dbReference type="Gene3D" id="1.20.1250.20">
    <property type="entry name" value="MFS general substrate transporter like domains"/>
    <property type="match status" value="2"/>
</dbReference>
<evidence type="ECO:0000256" key="6">
    <source>
        <dbReference type="ARBA" id="ARBA00023136"/>
    </source>
</evidence>
<evidence type="ECO:0000256" key="3">
    <source>
        <dbReference type="ARBA" id="ARBA00022475"/>
    </source>
</evidence>
<evidence type="ECO:0000313" key="10">
    <source>
        <dbReference type="Proteomes" id="UP000699462"/>
    </source>
</evidence>
<protein>
    <recommendedName>
        <fullName evidence="8">Major facilitator superfamily (MFS) profile domain-containing protein</fullName>
    </recommendedName>
</protein>
<evidence type="ECO:0000259" key="8">
    <source>
        <dbReference type="PROSITE" id="PS50850"/>
    </source>
</evidence>
<dbReference type="OrthoDB" id="4540492at2759"/>
<evidence type="ECO:0000313" key="9">
    <source>
        <dbReference type="EMBL" id="KAF8566867.1"/>
    </source>
</evidence>
<feature type="transmembrane region" description="Helical" evidence="7">
    <location>
        <begin position="535"/>
        <end position="554"/>
    </location>
</feature>
<feature type="transmembrane region" description="Helical" evidence="7">
    <location>
        <begin position="652"/>
        <end position="675"/>
    </location>
</feature>
<evidence type="ECO:0000256" key="7">
    <source>
        <dbReference type="SAM" id="Phobius"/>
    </source>
</evidence>
<evidence type="ECO:0000256" key="4">
    <source>
        <dbReference type="ARBA" id="ARBA00022692"/>
    </source>
</evidence>
<organism evidence="9 10">
    <name type="scientific">Paragonimus westermani</name>
    <dbReference type="NCBI Taxonomy" id="34504"/>
    <lineage>
        <taxon>Eukaryota</taxon>
        <taxon>Metazoa</taxon>
        <taxon>Spiralia</taxon>
        <taxon>Lophotrochozoa</taxon>
        <taxon>Platyhelminthes</taxon>
        <taxon>Trematoda</taxon>
        <taxon>Digenea</taxon>
        <taxon>Plagiorchiida</taxon>
        <taxon>Troglotremata</taxon>
        <taxon>Troglotrematidae</taxon>
        <taxon>Paragonimus</taxon>
    </lineage>
</organism>
<dbReference type="AlphaFoldDB" id="A0A8T0DJE8"/>
<reference evidence="9 10" key="1">
    <citation type="submission" date="2019-07" db="EMBL/GenBank/DDBJ databases">
        <title>Annotation for the trematode Paragonimus westermani.</title>
        <authorList>
            <person name="Choi Y.-J."/>
        </authorList>
    </citation>
    <scope>NUCLEOTIDE SEQUENCE [LARGE SCALE GENOMIC DNA]</scope>
    <source>
        <strain evidence="9">180907_Pwestermani</strain>
    </source>
</reference>
<dbReference type="PROSITE" id="PS00217">
    <property type="entry name" value="SUGAR_TRANSPORT_2"/>
    <property type="match status" value="1"/>
</dbReference>
<feature type="transmembrane region" description="Helical" evidence="7">
    <location>
        <begin position="173"/>
        <end position="193"/>
    </location>
</feature>
<dbReference type="PROSITE" id="PS00216">
    <property type="entry name" value="SUGAR_TRANSPORT_1"/>
    <property type="match status" value="2"/>
</dbReference>
<feature type="transmembrane region" description="Helical" evidence="7">
    <location>
        <begin position="719"/>
        <end position="740"/>
    </location>
</feature>
<dbReference type="InterPro" id="IPR036259">
    <property type="entry name" value="MFS_trans_sf"/>
</dbReference>
<dbReference type="EMBL" id="JTDF01004515">
    <property type="protein sequence ID" value="KAF8566867.1"/>
    <property type="molecule type" value="Genomic_DNA"/>
</dbReference>
<dbReference type="NCBIfam" id="TIGR00879">
    <property type="entry name" value="SP"/>
    <property type="match status" value="1"/>
</dbReference>
<keyword evidence="5 7" id="KW-1133">Transmembrane helix</keyword>
<accession>A0A8T0DJE8</accession>
<keyword evidence="10" id="KW-1185">Reference proteome</keyword>
<dbReference type="GO" id="GO:1990539">
    <property type="term" value="P:fructose import across plasma membrane"/>
    <property type="evidence" value="ECO:0007669"/>
    <property type="project" value="UniProtKB-ARBA"/>
</dbReference>
<feature type="transmembrane region" description="Helical" evidence="7">
    <location>
        <begin position="752"/>
        <end position="779"/>
    </location>
</feature>
<dbReference type="PANTHER" id="PTHR23503:SF8">
    <property type="entry name" value="FACILITATED GLUCOSE TRANSPORTER PROTEIN 1"/>
    <property type="match status" value="1"/>
</dbReference>
<feature type="domain" description="Major facilitator superfamily (MFS) profile" evidence="8">
    <location>
        <begin position="392"/>
        <end position="844"/>
    </location>
</feature>
<dbReference type="PRINTS" id="PR00171">
    <property type="entry name" value="SUGRTRNSPORT"/>
</dbReference>
<dbReference type="InterPro" id="IPR005829">
    <property type="entry name" value="Sugar_transporter_CS"/>
</dbReference>
<feature type="transmembrane region" description="Helical" evidence="7">
    <location>
        <begin position="687"/>
        <end position="707"/>
    </location>
</feature>
<feature type="transmembrane region" description="Helical" evidence="7">
    <location>
        <begin position="134"/>
        <end position="153"/>
    </location>
</feature>
<dbReference type="FunFam" id="1.20.1250.20:FF:001511">
    <property type="entry name" value="Solute carrier family 2, facilitated glucose transporter member 5"/>
    <property type="match status" value="1"/>
</dbReference>
<feature type="transmembrane region" description="Helical" evidence="7">
    <location>
        <begin position="444"/>
        <end position="467"/>
    </location>
</feature>
<keyword evidence="4 7" id="KW-0812">Transmembrane</keyword>
<comment type="caution">
    <text evidence="9">The sequence shown here is derived from an EMBL/GenBank/DDBJ whole genome shotgun (WGS) entry which is preliminary data.</text>
</comment>
<keyword evidence="6 7" id="KW-0472">Membrane</keyword>
<dbReference type="InterPro" id="IPR020846">
    <property type="entry name" value="MFS_dom"/>
</dbReference>
<evidence type="ECO:0000256" key="2">
    <source>
        <dbReference type="ARBA" id="ARBA00022448"/>
    </source>
</evidence>
<feature type="transmembrane region" description="Helical" evidence="7">
    <location>
        <begin position="21"/>
        <end position="40"/>
    </location>
</feature>
<feature type="transmembrane region" description="Helical" evidence="7">
    <location>
        <begin position="205"/>
        <end position="227"/>
    </location>
</feature>
<evidence type="ECO:0000256" key="5">
    <source>
        <dbReference type="ARBA" id="ARBA00022989"/>
    </source>
</evidence>